<dbReference type="EMBL" id="MT142127">
    <property type="protein sequence ID" value="QJA74891.1"/>
    <property type="molecule type" value="Genomic_DNA"/>
</dbReference>
<dbReference type="EMBL" id="MT141431">
    <property type="protein sequence ID" value="QJA61140.1"/>
    <property type="molecule type" value="Genomic_DNA"/>
</dbReference>
<sequence>MAFSDTWTESDPTGTTYANTLAVVITQAVKRALRERLAVDHYFYADETSYSNVGYHKQVTLPVLAADPTVVASTGILFTKEVGGKAELHFIDEDGNTLQITSAGAILVNSVVSGLIVMWHGTIANIPTGYVICDGNNSTPNLLAKMVRGVATAATNPGDTGGADTHVHTGPSHTHTVSGSTAANTDIGAADAGSASSHTKPADAHLHGAGTLAADAAGTGNTGSGSTLPAYYAVAFIMKT</sequence>
<feature type="compositionally biased region" description="Low complexity" evidence="1">
    <location>
        <begin position="188"/>
        <end position="197"/>
    </location>
</feature>
<organism evidence="2">
    <name type="scientific">viral metagenome</name>
    <dbReference type="NCBI Taxonomy" id="1070528"/>
    <lineage>
        <taxon>unclassified sequences</taxon>
        <taxon>metagenomes</taxon>
        <taxon>organismal metagenomes</taxon>
    </lineage>
</organism>
<proteinExistence type="predicted"/>
<gene>
    <name evidence="3" type="ORF">MM415A01903_0004</name>
    <name evidence="2" type="ORF">MM415B00998_0026</name>
</gene>
<protein>
    <submittedName>
        <fullName evidence="2">Putative tail collar domain protein</fullName>
    </submittedName>
</protein>
<evidence type="ECO:0000313" key="2">
    <source>
        <dbReference type="EMBL" id="QJA61140.1"/>
    </source>
</evidence>
<feature type="compositionally biased region" description="Polar residues" evidence="1">
    <location>
        <begin position="171"/>
        <end position="184"/>
    </location>
</feature>
<evidence type="ECO:0000256" key="1">
    <source>
        <dbReference type="SAM" id="MobiDB-lite"/>
    </source>
</evidence>
<dbReference type="AlphaFoldDB" id="A0A6M3IUJ7"/>
<name>A0A6M3IUJ7_9ZZZZ</name>
<dbReference type="SUPFAM" id="SSF88874">
    <property type="entry name" value="Receptor-binding domain of short tail fibre protein gp12"/>
    <property type="match status" value="1"/>
</dbReference>
<feature type="region of interest" description="Disordered" evidence="1">
    <location>
        <begin position="155"/>
        <end position="204"/>
    </location>
</feature>
<accession>A0A6M3IUJ7</accession>
<evidence type="ECO:0000313" key="3">
    <source>
        <dbReference type="EMBL" id="QJA74891.1"/>
    </source>
</evidence>
<dbReference type="CDD" id="cd22641">
    <property type="entry name" value="C24-like"/>
    <property type="match status" value="1"/>
</dbReference>
<reference evidence="2" key="1">
    <citation type="submission" date="2020-03" db="EMBL/GenBank/DDBJ databases">
        <title>The deep terrestrial virosphere.</title>
        <authorList>
            <person name="Holmfeldt K."/>
            <person name="Nilsson E."/>
            <person name="Simone D."/>
            <person name="Lopez-Fernandez M."/>
            <person name="Wu X."/>
            <person name="de Brujin I."/>
            <person name="Lundin D."/>
            <person name="Andersson A."/>
            <person name="Bertilsson S."/>
            <person name="Dopson M."/>
        </authorList>
    </citation>
    <scope>NUCLEOTIDE SEQUENCE</scope>
    <source>
        <strain evidence="3">MM415A01903</strain>
        <strain evidence="2">MM415B00998</strain>
    </source>
</reference>